<comment type="similarity">
    <text evidence="1 3">Belongs to the short-chain dehydrogenases/reductases (SDR) family.</text>
</comment>
<evidence type="ECO:0000256" key="2">
    <source>
        <dbReference type="ARBA" id="ARBA00023002"/>
    </source>
</evidence>
<dbReference type="PANTHER" id="PTHR42901:SF1">
    <property type="entry name" value="ALCOHOL DEHYDROGENASE"/>
    <property type="match status" value="1"/>
</dbReference>
<dbReference type="InterPro" id="IPR036291">
    <property type="entry name" value="NAD(P)-bd_dom_sf"/>
</dbReference>
<dbReference type="Pfam" id="PF00106">
    <property type="entry name" value="adh_short"/>
    <property type="match status" value="1"/>
</dbReference>
<dbReference type="InterPro" id="IPR020904">
    <property type="entry name" value="Sc_DH/Rdtase_CS"/>
</dbReference>
<keyword evidence="6" id="KW-1185">Reference proteome</keyword>
<dbReference type="SMART" id="SM00822">
    <property type="entry name" value="PKS_KR"/>
    <property type="match status" value="1"/>
</dbReference>
<sequence>MTSNVTDLSSPPAPPTRPCRVRTARLEIAMPLTVLVTGATAGFGHAIATRLVREGHRVIATGRRKERLEALKDELGESVLPFTLDMTNRDALRALPSALPEDWQDIDVLVNNAGLALGMEPAQDAEPDNWESMIATNVSGVVELTRALLPGMVQRNTGYIIALGSTAGTYPYTGGNVYGATKAFVHQFTQNLRTDLLGTRIRVTNIEPGLCGGSEFSNVRLGDDTKAAAVYKDTTPLTPEDIAGTVSWLIGLPWHVNINYLEMMPVCQASGGLAVNRHVG</sequence>
<organism evidence="5 6">
    <name type="scientific">Gluconobacter albidus</name>
    <dbReference type="NCBI Taxonomy" id="318683"/>
    <lineage>
        <taxon>Bacteria</taxon>
        <taxon>Pseudomonadati</taxon>
        <taxon>Pseudomonadota</taxon>
        <taxon>Alphaproteobacteria</taxon>
        <taxon>Acetobacterales</taxon>
        <taxon>Acetobacteraceae</taxon>
        <taxon>Gluconobacter</taxon>
    </lineage>
</organism>
<feature type="domain" description="Ketoreductase" evidence="4">
    <location>
        <begin position="32"/>
        <end position="209"/>
    </location>
</feature>
<dbReference type="Gene3D" id="3.40.50.720">
    <property type="entry name" value="NAD(P)-binding Rossmann-like Domain"/>
    <property type="match status" value="1"/>
</dbReference>
<dbReference type="PROSITE" id="PS00061">
    <property type="entry name" value="ADH_SHORT"/>
    <property type="match status" value="1"/>
</dbReference>
<comment type="caution">
    <text evidence="5">The sequence shown here is derived from an EMBL/GenBank/DDBJ whole genome shotgun (WGS) entry which is preliminary data.</text>
</comment>
<keyword evidence="2" id="KW-0560">Oxidoreductase</keyword>
<accession>A0ABQ5WVM1</accession>
<dbReference type="Proteomes" id="UP001156672">
    <property type="component" value="Unassembled WGS sequence"/>
</dbReference>
<dbReference type="PANTHER" id="PTHR42901">
    <property type="entry name" value="ALCOHOL DEHYDROGENASE"/>
    <property type="match status" value="1"/>
</dbReference>
<name>A0ABQ5WVM1_9PROT</name>
<evidence type="ECO:0000259" key="4">
    <source>
        <dbReference type="SMART" id="SM00822"/>
    </source>
</evidence>
<reference evidence="6" key="1">
    <citation type="journal article" date="2019" name="Int. J. Syst. Evol. Microbiol.">
        <title>The Global Catalogue of Microorganisms (GCM) 10K type strain sequencing project: providing services to taxonomists for standard genome sequencing and annotation.</title>
        <authorList>
            <consortium name="The Broad Institute Genomics Platform"/>
            <consortium name="The Broad Institute Genome Sequencing Center for Infectious Disease"/>
            <person name="Wu L."/>
            <person name="Ma J."/>
        </authorList>
    </citation>
    <scope>NUCLEOTIDE SEQUENCE [LARGE SCALE GENOMIC DNA]</scope>
    <source>
        <strain evidence="6">NBRC 3250</strain>
    </source>
</reference>
<proteinExistence type="inferred from homology"/>
<evidence type="ECO:0000256" key="3">
    <source>
        <dbReference type="RuleBase" id="RU000363"/>
    </source>
</evidence>
<dbReference type="PRINTS" id="PR00081">
    <property type="entry name" value="GDHRDH"/>
</dbReference>
<dbReference type="PRINTS" id="PR00080">
    <property type="entry name" value="SDRFAMILY"/>
</dbReference>
<dbReference type="EMBL" id="BSNW01000004">
    <property type="protein sequence ID" value="GLQ67598.1"/>
    <property type="molecule type" value="Genomic_DNA"/>
</dbReference>
<evidence type="ECO:0000313" key="5">
    <source>
        <dbReference type="EMBL" id="GLQ67598.1"/>
    </source>
</evidence>
<dbReference type="InterPro" id="IPR002347">
    <property type="entry name" value="SDR_fam"/>
</dbReference>
<evidence type="ECO:0000256" key="1">
    <source>
        <dbReference type="ARBA" id="ARBA00006484"/>
    </source>
</evidence>
<dbReference type="InterPro" id="IPR057326">
    <property type="entry name" value="KR_dom"/>
</dbReference>
<evidence type="ECO:0000313" key="6">
    <source>
        <dbReference type="Proteomes" id="UP001156672"/>
    </source>
</evidence>
<protein>
    <submittedName>
        <fullName evidence="5">NADP-dependent 3-hydroxy acid dehydrogenase YdfG</fullName>
    </submittedName>
</protein>
<gene>
    <name evidence="5" type="primary">ydfG</name>
    <name evidence="5" type="ORF">GCM10007866_00460</name>
</gene>
<dbReference type="SUPFAM" id="SSF51735">
    <property type="entry name" value="NAD(P)-binding Rossmann-fold domains"/>
    <property type="match status" value="1"/>
</dbReference>